<dbReference type="PROSITE" id="PS01129">
    <property type="entry name" value="PSI_RLU"/>
    <property type="match status" value="1"/>
</dbReference>
<dbReference type="PANTHER" id="PTHR21600">
    <property type="entry name" value="MITOCHONDRIAL RNA PSEUDOURIDINE SYNTHASE"/>
    <property type="match status" value="1"/>
</dbReference>
<dbReference type="PANTHER" id="PTHR21600:SF84">
    <property type="entry name" value="PSEUDOURIDINE SYNTHASE RSUA_RLUA-LIKE DOMAIN-CONTAINING PROTEIN"/>
    <property type="match status" value="1"/>
</dbReference>
<dbReference type="Pfam" id="PF00849">
    <property type="entry name" value="PseudoU_synth_2"/>
    <property type="match status" value="1"/>
</dbReference>
<feature type="domain" description="Pseudouridine synthase RsuA/RluA-like" evidence="1">
    <location>
        <begin position="80"/>
        <end position="228"/>
    </location>
</feature>
<accession>A0A4R6U5X4</accession>
<dbReference type="InterPro" id="IPR006224">
    <property type="entry name" value="PsdUridine_synth_RluA-like_CS"/>
</dbReference>
<dbReference type="SUPFAM" id="SSF55120">
    <property type="entry name" value="Pseudouridine synthase"/>
    <property type="match status" value="1"/>
</dbReference>
<comment type="caution">
    <text evidence="2">The sequence shown here is derived from an EMBL/GenBank/DDBJ whole genome shotgun (WGS) entry which is preliminary data.</text>
</comment>
<gene>
    <name evidence="2" type="ORF">DFQ45_101388</name>
</gene>
<proteinExistence type="predicted"/>
<dbReference type="InterPro" id="IPR050188">
    <property type="entry name" value="RluA_PseudoU_synthase"/>
</dbReference>
<name>A0A4R6U5X4_9GAMM</name>
<dbReference type="GO" id="GO:0140098">
    <property type="term" value="F:catalytic activity, acting on RNA"/>
    <property type="evidence" value="ECO:0007669"/>
    <property type="project" value="UniProtKB-ARBA"/>
</dbReference>
<reference evidence="2 3" key="1">
    <citation type="submission" date="2019-03" db="EMBL/GenBank/DDBJ databases">
        <title>Genomic Encyclopedia of Type Strains, Phase IV (KMG-IV): sequencing the most valuable type-strain genomes for metagenomic binning, comparative biology and taxonomic classification.</title>
        <authorList>
            <person name="Goeker M."/>
        </authorList>
    </citation>
    <scope>NUCLEOTIDE SEQUENCE [LARGE SCALE GENOMIC DNA]</scope>
    <source>
        <strain evidence="2 3">DSM 28679</strain>
    </source>
</reference>
<dbReference type="EMBL" id="SNYK01000001">
    <property type="protein sequence ID" value="TDQ40253.1"/>
    <property type="molecule type" value="Genomic_DNA"/>
</dbReference>
<evidence type="ECO:0000313" key="2">
    <source>
        <dbReference type="EMBL" id="TDQ40253.1"/>
    </source>
</evidence>
<organism evidence="2 3">
    <name type="scientific">Thiopseudomonas denitrificans</name>
    <dbReference type="NCBI Taxonomy" id="1501432"/>
    <lineage>
        <taxon>Bacteria</taxon>
        <taxon>Pseudomonadati</taxon>
        <taxon>Pseudomonadota</taxon>
        <taxon>Gammaproteobacteria</taxon>
        <taxon>Pseudomonadales</taxon>
        <taxon>Pseudomonadaceae</taxon>
        <taxon>Thiopseudomonas</taxon>
    </lineage>
</organism>
<protein>
    <submittedName>
        <fullName evidence="2">tRNA pseudouridine32 synthase/23S rRNA pseudouridine746 synthase</fullName>
    </submittedName>
</protein>
<dbReference type="Gene3D" id="3.30.2350.10">
    <property type="entry name" value="Pseudouridine synthase"/>
    <property type="match status" value="1"/>
</dbReference>
<evidence type="ECO:0000313" key="3">
    <source>
        <dbReference type="Proteomes" id="UP000294575"/>
    </source>
</evidence>
<sequence>MVIPVDSPPGLLEFLCQRFPRIGPGIWRKRLLQGRVLDARHQPLPVDAGCHGGQVIYYFRELEHEPQVPFREDILFENEHLVVVDKPHFLATAPVGNYVEQTVLHRLQQRLQLPELTPVHRLDRLTAGVLLLCKQPHERDTYQALFRRQQVDKVYEALAAPLPQLQFPHLRRSRIISDDVHFFRSREVAGEANSETRIEVLARYRHHWHYRLLPLSGRKHQLRVHLSALGAPIVGDDFYPQPLRRAADDFSRPLQLLARSLAFTDPLTGAEMLFASRRDLPGPDELTVQA</sequence>
<dbReference type="GO" id="GO:0000455">
    <property type="term" value="P:enzyme-directed rRNA pseudouridine synthesis"/>
    <property type="evidence" value="ECO:0007669"/>
    <property type="project" value="TreeGrafter"/>
</dbReference>
<dbReference type="GO" id="GO:0003723">
    <property type="term" value="F:RNA binding"/>
    <property type="evidence" value="ECO:0007669"/>
    <property type="project" value="InterPro"/>
</dbReference>
<dbReference type="InterPro" id="IPR020103">
    <property type="entry name" value="PsdUridine_synth_cat_dom_sf"/>
</dbReference>
<dbReference type="Proteomes" id="UP000294575">
    <property type="component" value="Unassembled WGS sequence"/>
</dbReference>
<evidence type="ECO:0000259" key="1">
    <source>
        <dbReference type="Pfam" id="PF00849"/>
    </source>
</evidence>
<dbReference type="AlphaFoldDB" id="A0A4R6U5X4"/>
<keyword evidence="3" id="KW-1185">Reference proteome</keyword>
<dbReference type="GO" id="GO:0009982">
    <property type="term" value="F:pseudouridine synthase activity"/>
    <property type="evidence" value="ECO:0007669"/>
    <property type="project" value="InterPro"/>
</dbReference>
<dbReference type="InterPro" id="IPR006145">
    <property type="entry name" value="PsdUridine_synth_RsuA/RluA"/>
</dbReference>